<organism evidence="1 2">
    <name type="scientific">Dryococelus australis</name>
    <dbReference type="NCBI Taxonomy" id="614101"/>
    <lineage>
        <taxon>Eukaryota</taxon>
        <taxon>Metazoa</taxon>
        <taxon>Ecdysozoa</taxon>
        <taxon>Arthropoda</taxon>
        <taxon>Hexapoda</taxon>
        <taxon>Insecta</taxon>
        <taxon>Pterygota</taxon>
        <taxon>Neoptera</taxon>
        <taxon>Polyneoptera</taxon>
        <taxon>Phasmatodea</taxon>
        <taxon>Verophasmatodea</taxon>
        <taxon>Anareolatae</taxon>
        <taxon>Phasmatidae</taxon>
        <taxon>Eurycanthinae</taxon>
        <taxon>Dryococelus</taxon>
    </lineage>
</organism>
<comment type="caution">
    <text evidence="1">The sequence shown here is derived from an EMBL/GenBank/DDBJ whole genome shotgun (WGS) entry which is preliminary data.</text>
</comment>
<gene>
    <name evidence="1" type="ORF">PR048_001720</name>
</gene>
<name>A0ABQ9IJ71_9NEOP</name>
<accession>A0ABQ9IJ71</accession>
<sequence>MGNCVGFSCDNASTISGVSKGVISFLSKANDNVHVQGCACHLVHLAAQKGCGGLENVNVQQFLINIYFYLQVFREKPHKIFKYFSATWLSLLRCIDRVLEQWNPLKTYFCEMDHCTTGSKFQKVKERFENPYTKLYLLFLSSVLTLLNSPNAFHQQETPVIHQLHSNLNSFFVDFIVQFVKASSVSQSEKDLLQMKFASVNLQKIDTELVIGAKNRTYMREVNENDMRLKMFYADAR</sequence>
<keyword evidence="2" id="KW-1185">Reference proteome</keyword>
<evidence type="ECO:0000313" key="1">
    <source>
        <dbReference type="EMBL" id="KAJ8896376.1"/>
    </source>
</evidence>
<dbReference type="Proteomes" id="UP001159363">
    <property type="component" value="Chromosome 1"/>
</dbReference>
<protein>
    <submittedName>
        <fullName evidence="1">Uncharacterized protein</fullName>
    </submittedName>
</protein>
<dbReference type="PANTHER" id="PTHR37162:SF1">
    <property type="entry name" value="BED-TYPE DOMAIN-CONTAINING PROTEIN"/>
    <property type="match status" value="1"/>
</dbReference>
<evidence type="ECO:0000313" key="2">
    <source>
        <dbReference type="Proteomes" id="UP001159363"/>
    </source>
</evidence>
<dbReference type="EMBL" id="JARBHB010000001">
    <property type="protein sequence ID" value="KAJ8896376.1"/>
    <property type="molecule type" value="Genomic_DNA"/>
</dbReference>
<dbReference type="PANTHER" id="PTHR37162">
    <property type="entry name" value="HAT FAMILY DIMERISATION DOMAINCONTAINING PROTEIN-RELATED"/>
    <property type="match status" value="1"/>
</dbReference>
<proteinExistence type="predicted"/>
<reference evidence="1 2" key="1">
    <citation type="submission" date="2023-02" db="EMBL/GenBank/DDBJ databases">
        <title>LHISI_Scaffold_Assembly.</title>
        <authorList>
            <person name="Stuart O.P."/>
            <person name="Cleave R."/>
            <person name="Magrath M.J.L."/>
            <person name="Mikheyev A.S."/>
        </authorList>
    </citation>
    <scope>NUCLEOTIDE SEQUENCE [LARGE SCALE GENOMIC DNA]</scope>
    <source>
        <strain evidence="1">Daus_M_001</strain>
        <tissue evidence="1">Leg muscle</tissue>
    </source>
</reference>